<evidence type="ECO:0000313" key="3">
    <source>
        <dbReference type="Proteomes" id="UP000681967"/>
    </source>
</evidence>
<name>A0A8S3F4A4_9BILA</name>
<dbReference type="PANTHER" id="PTHR21301">
    <property type="entry name" value="REVERSE TRANSCRIPTASE"/>
    <property type="match status" value="1"/>
</dbReference>
<sequence length="162" mass="19386">MLQEWSKRNIRQETLLCTMDVMDLYTMIPQTEGSFSIKKMLGYLNIKQIDGLKMETIIRLCRFVIQNNYFSYNVQVGYTTNFLDLKIENKNGVLFTEVYHKPSYEPYYLPFNSTHPIHMKKNIPFEMLIRAIEYCSTFEAYLYKREKLRVALLLLNEYPGEF</sequence>
<protein>
    <recommendedName>
        <fullName evidence="1">Helix-turn-helix domain-containing protein</fullName>
    </recommendedName>
</protein>
<dbReference type="AlphaFoldDB" id="A0A8S3F4A4"/>
<dbReference type="InterPro" id="IPR058912">
    <property type="entry name" value="HTH_animal"/>
</dbReference>
<dbReference type="PANTHER" id="PTHR21301:SF10">
    <property type="entry name" value="REVERSE TRANSCRIPTASE DOMAIN-CONTAINING PROTEIN"/>
    <property type="match status" value="1"/>
</dbReference>
<proteinExistence type="predicted"/>
<feature type="domain" description="Helix-turn-helix" evidence="1">
    <location>
        <begin position="107"/>
        <end position="162"/>
    </location>
</feature>
<comment type="caution">
    <text evidence="2">The sequence shown here is derived from an EMBL/GenBank/DDBJ whole genome shotgun (WGS) entry which is preliminary data.</text>
</comment>
<reference evidence="2" key="1">
    <citation type="submission" date="2021-02" db="EMBL/GenBank/DDBJ databases">
        <authorList>
            <person name="Nowell W R."/>
        </authorList>
    </citation>
    <scope>NUCLEOTIDE SEQUENCE</scope>
</reference>
<evidence type="ECO:0000259" key="1">
    <source>
        <dbReference type="Pfam" id="PF26215"/>
    </source>
</evidence>
<evidence type="ECO:0000313" key="2">
    <source>
        <dbReference type="EMBL" id="CAF5098343.1"/>
    </source>
</evidence>
<organism evidence="2 3">
    <name type="scientific">Rotaria magnacalcarata</name>
    <dbReference type="NCBI Taxonomy" id="392030"/>
    <lineage>
        <taxon>Eukaryota</taxon>
        <taxon>Metazoa</taxon>
        <taxon>Spiralia</taxon>
        <taxon>Gnathifera</taxon>
        <taxon>Rotifera</taxon>
        <taxon>Eurotatoria</taxon>
        <taxon>Bdelloidea</taxon>
        <taxon>Philodinida</taxon>
        <taxon>Philodinidae</taxon>
        <taxon>Rotaria</taxon>
    </lineage>
</organism>
<dbReference type="EMBL" id="CAJOBH010237934">
    <property type="protein sequence ID" value="CAF5098343.1"/>
    <property type="molecule type" value="Genomic_DNA"/>
</dbReference>
<dbReference type="Proteomes" id="UP000681967">
    <property type="component" value="Unassembled WGS sequence"/>
</dbReference>
<accession>A0A8S3F4A4</accession>
<gene>
    <name evidence="2" type="ORF">BYL167_LOCUS64041</name>
</gene>
<dbReference type="Pfam" id="PF26215">
    <property type="entry name" value="HTH_animal"/>
    <property type="match status" value="1"/>
</dbReference>